<dbReference type="HOGENOM" id="CLU_1520239_0_0_1"/>
<dbReference type="Gramene" id="OPUNC04G03190.1">
    <property type="protein sequence ID" value="OPUNC04G03190.1"/>
    <property type="gene ID" value="OPUNC04G03190"/>
</dbReference>
<dbReference type="EnsemblPlants" id="OPUNC04G03190.1">
    <property type="protein sequence ID" value="OPUNC04G03190.1"/>
    <property type="gene ID" value="OPUNC04G03190"/>
</dbReference>
<keyword evidence="3" id="KW-1185">Reference proteome</keyword>
<evidence type="ECO:0000313" key="2">
    <source>
        <dbReference type="EnsemblPlants" id="OPUNC04G03190.1"/>
    </source>
</evidence>
<reference evidence="2" key="1">
    <citation type="submission" date="2015-04" db="UniProtKB">
        <authorList>
            <consortium name="EnsemblPlants"/>
        </authorList>
    </citation>
    <scope>IDENTIFICATION</scope>
</reference>
<dbReference type="AlphaFoldDB" id="A0A0E0KMZ6"/>
<proteinExistence type="predicted"/>
<feature type="region of interest" description="Disordered" evidence="1">
    <location>
        <begin position="155"/>
        <end position="177"/>
    </location>
</feature>
<organism evidence="2">
    <name type="scientific">Oryza punctata</name>
    <name type="common">Red rice</name>
    <dbReference type="NCBI Taxonomy" id="4537"/>
    <lineage>
        <taxon>Eukaryota</taxon>
        <taxon>Viridiplantae</taxon>
        <taxon>Streptophyta</taxon>
        <taxon>Embryophyta</taxon>
        <taxon>Tracheophyta</taxon>
        <taxon>Spermatophyta</taxon>
        <taxon>Magnoliopsida</taxon>
        <taxon>Liliopsida</taxon>
        <taxon>Poales</taxon>
        <taxon>Poaceae</taxon>
        <taxon>BOP clade</taxon>
        <taxon>Oryzoideae</taxon>
        <taxon>Oryzeae</taxon>
        <taxon>Oryzinae</taxon>
        <taxon>Oryza</taxon>
    </lineage>
</organism>
<feature type="region of interest" description="Disordered" evidence="1">
    <location>
        <begin position="1"/>
        <end position="36"/>
    </location>
</feature>
<evidence type="ECO:0000256" key="1">
    <source>
        <dbReference type="SAM" id="MobiDB-lite"/>
    </source>
</evidence>
<sequence length="177" mass="19101">MANLNTSHLATWADSAETRNPTRPGKNMMGPTAAPWPWPDQWRRWRCSSATARGCSGERWRRQEEIEATPVAQHGSPGQQGCGARAHWTWERRERSGTAAQQGFTGGSDAVRKAATTAARHQAATVACGGRRGGVGTRWGGGSFGEKRRTAVQMATWGETKMEPPSAGGEASKEINI</sequence>
<accession>A0A0E0KMZ6</accession>
<protein>
    <submittedName>
        <fullName evidence="2">Uncharacterized protein</fullName>
    </submittedName>
</protein>
<name>A0A0E0KMZ6_ORYPU</name>
<evidence type="ECO:0000313" key="3">
    <source>
        <dbReference type="Proteomes" id="UP000026962"/>
    </source>
</evidence>
<dbReference type="Proteomes" id="UP000026962">
    <property type="component" value="Chromosome 4"/>
</dbReference>
<reference evidence="2" key="2">
    <citation type="submission" date="2018-05" db="EMBL/GenBank/DDBJ databases">
        <title>OpunRS2 (Oryza punctata Reference Sequence Version 2).</title>
        <authorList>
            <person name="Zhang J."/>
            <person name="Kudrna D."/>
            <person name="Lee S."/>
            <person name="Talag J."/>
            <person name="Welchert J."/>
            <person name="Wing R.A."/>
        </authorList>
    </citation>
    <scope>NUCLEOTIDE SEQUENCE [LARGE SCALE GENOMIC DNA]</scope>
</reference>